<dbReference type="SUPFAM" id="SSF57850">
    <property type="entry name" value="RING/U-box"/>
    <property type="match status" value="1"/>
</dbReference>
<keyword evidence="2" id="KW-0812">Transmembrane</keyword>
<reference evidence="4 5" key="1">
    <citation type="submission" date="2024-01" db="EMBL/GenBank/DDBJ databases">
        <title>The genomes of 5 underutilized Papilionoideae crops provide insights into root nodulation and disease resistanc.</title>
        <authorList>
            <person name="Jiang F."/>
        </authorList>
    </citation>
    <scope>NUCLEOTIDE SEQUENCE [LARGE SCALE GENOMIC DNA]</scope>
    <source>
        <strain evidence="4">JINMINGXINNONG_FW02</strain>
        <tissue evidence="4">Leaves</tissue>
    </source>
</reference>
<dbReference type="SMART" id="SM00184">
    <property type="entry name" value="RING"/>
    <property type="match status" value="1"/>
</dbReference>
<keyword evidence="2" id="KW-1133">Transmembrane helix</keyword>
<comment type="caution">
    <text evidence="4">The sequence shown here is derived from an EMBL/GenBank/DDBJ whole genome shotgun (WGS) entry which is preliminary data.</text>
</comment>
<dbReference type="InterPro" id="IPR013083">
    <property type="entry name" value="Znf_RING/FYVE/PHD"/>
</dbReference>
<dbReference type="AlphaFoldDB" id="A0AAN9LFJ1"/>
<evidence type="ECO:0000313" key="4">
    <source>
        <dbReference type="EMBL" id="KAK7335067.1"/>
    </source>
</evidence>
<keyword evidence="2" id="KW-0472">Membrane</keyword>
<accession>A0AAN9LFJ1</accession>
<dbReference type="GO" id="GO:0008270">
    <property type="term" value="F:zinc ion binding"/>
    <property type="evidence" value="ECO:0007669"/>
    <property type="project" value="UniProtKB-KW"/>
</dbReference>
<dbReference type="EMBL" id="JAYMYR010000010">
    <property type="protein sequence ID" value="KAK7335067.1"/>
    <property type="molecule type" value="Genomic_DNA"/>
</dbReference>
<dbReference type="PANTHER" id="PTHR45676">
    <property type="entry name" value="RING-H2 FINGER PROTEIN ATL51-RELATED"/>
    <property type="match status" value="1"/>
</dbReference>
<gene>
    <name evidence="4" type="ORF">VNO80_26838</name>
</gene>
<dbReference type="InterPro" id="IPR001841">
    <property type="entry name" value="Znf_RING"/>
</dbReference>
<keyword evidence="5" id="KW-1185">Reference proteome</keyword>
<evidence type="ECO:0000256" key="2">
    <source>
        <dbReference type="SAM" id="Phobius"/>
    </source>
</evidence>
<organism evidence="4 5">
    <name type="scientific">Phaseolus coccineus</name>
    <name type="common">Scarlet runner bean</name>
    <name type="synonym">Phaseolus multiflorus</name>
    <dbReference type="NCBI Taxonomy" id="3886"/>
    <lineage>
        <taxon>Eukaryota</taxon>
        <taxon>Viridiplantae</taxon>
        <taxon>Streptophyta</taxon>
        <taxon>Embryophyta</taxon>
        <taxon>Tracheophyta</taxon>
        <taxon>Spermatophyta</taxon>
        <taxon>Magnoliopsida</taxon>
        <taxon>eudicotyledons</taxon>
        <taxon>Gunneridae</taxon>
        <taxon>Pentapetalae</taxon>
        <taxon>rosids</taxon>
        <taxon>fabids</taxon>
        <taxon>Fabales</taxon>
        <taxon>Fabaceae</taxon>
        <taxon>Papilionoideae</taxon>
        <taxon>50 kb inversion clade</taxon>
        <taxon>NPAAA clade</taxon>
        <taxon>indigoferoid/millettioid clade</taxon>
        <taxon>Phaseoleae</taxon>
        <taxon>Phaseolus</taxon>
    </lineage>
</organism>
<sequence length="186" mass="20998">MGMITVSQPFSPQPVPNPFTLSYVIANASNMILTLFFYLFLATIFSTIVVLLLLRLCEIISDILLETLEDDTEDGRAPLVVQSFLTNQDSLNQISHSRERLQSHSQAFGMRSIHKASSMKLPQLVIYGQNPNELSPFCSNCVICLESFITGESCQILPPCNHLFHSYCIRHWLKDHATCPICRSVY</sequence>
<dbReference type="PROSITE" id="PS50089">
    <property type="entry name" value="ZF_RING_2"/>
    <property type="match status" value="1"/>
</dbReference>
<dbReference type="PANTHER" id="PTHR45676:SF41">
    <property type="entry name" value="RING-H2 FINGER PROTEIN ATL66"/>
    <property type="match status" value="1"/>
</dbReference>
<protein>
    <recommendedName>
        <fullName evidence="3">RING-type domain-containing protein</fullName>
    </recommendedName>
</protein>
<keyword evidence="1" id="KW-0479">Metal-binding</keyword>
<feature type="transmembrane region" description="Helical" evidence="2">
    <location>
        <begin position="31"/>
        <end position="54"/>
    </location>
</feature>
<name>A0AAN9LFJ1_PHACN</name>
<evidence type="ECO:0000313" key="5">
    <source>
        <dbReference type="Proteomes" id="UP001374584"/>
    </source>
</evidence>
<keyword evidence="1" id="KW-0862">Zinc</keyword>
<evidence type="ECO:0000256" key="1">
    <source>
        <dbReference type="PROSITE-ProRule" id="PRU00175"/>
    </source>
</evidence>
<dbReference type="Pfam" id="PF13639">
    <property type="entry name" value="zf-RING_2"/>
    <property type="match status" value="1"/>
</dbReference>
<feature type="domain" description="RING-type" evidence="3">
    <location>
        <begin position="141"/>
        <end position="183"/>
    </location>
</feature>
<proteinExistence type="predicted"/>
<dbReference type="Proteomes" id="UP001374584">
    <property type="component" value="Unassembled WGS sequence"/>
</dbReference>
<evidence type="ECO:0000259" key="3">
    <source>
        <dbReference type="PROSITE" id="PS50089"/>
    </source>
</evidence>
<keyword evidence="1" id="KW-0863">Zinc-finger</keyword>
<dbReference type="Gene3D" id="3.30.40.10">
    <property type="entry name" value="Zinc/RING finger domain, C3HC4 (zinc finger)"/>
    <property type="match status" value="1"/>
</dbReference>